<name>A0ABW1YC44_9DEIO</name>
<comment type="caution">
    <text evidence="10">The sequence shown here is derived from an EMBL/GenBank/DDBJ whole genome shotgun (WGS) entry which is preliminary data.</text>
</comment>
<proteinExistence type="inferred from homology"/>
<dbReference type="InterPro" id="IPR003423">
    <property type="entry name" value="OMP_efflux"/>
</dbReference>
<feature type="signal peptide" evidence="9">
    <location>
        <begin position="1"/>
        <end position="19"/>
    </location>
</feature>
<keyword evidence="4" id="KW-1134">Transmembrane beta strand</keyword>
<dbReference type="SUPFAM" id="SSF56954">
    <property type="entry name" value="Outer membrane efflux proteins (OEP)"/>
    <property type="match status" value="1"/>
</dbReference>
<dbReference type="RefSeq" id="WP_380082545.1">
    <property type="nucleotide sequence ID" value="NZ_JBHSWD010000001.1"/>
</dbReference>
<evidence type="ECO:0000256" key="7">
    <source>
        <dbReference type="ARBA" id="ARBA00023237"/>
    </source>
</evidence>
<reference evidence="11" key="1">
    <citation type="journal article" date="2019" name="Int. J. Syst. Evol. Microbiol.">
        <title>The Global Catalogue of Microorganisms (GCM) 10K type strain sequencing project: providing services to taxonomists for standard genome sequencing and annotation.</title>
        <authorList>
            <consortium name="The Broad Institute Genomics Platform"/>
            <consortium name="The Broad Institute Genome Sequencing Center for Infectious Disease"/>
            <person name="Wu L."/>
            <person name="Ma J."/>
        </authorList>
    </citation>
    <scope>NUCLEOTIDE SEQUENCE [LARGE SCALE GENOMIC DNA]</scope>
    <source>
        <strain evidence="11">CGMCC 1.15772</strain>
    </source>
</reference>
<evidence type="ECO:0000256" key="1">
    <source>
        <dbReference type="ARBA" id="ARBA00004442"/>
    </source>
</evidence>
<dbReference type="Pfam" id="PF02321">
    <property type="entry name" value="OEP"/>
    <property type="match status" value="1"/>
</dbReference>
<dbReference type="Proteomes" id="UP001596297">
    <property type="component" value="Unassembled WGS sequence"/>
</dbReference>
<feature type="coiled-coil region" evidence="8">
    <location>
        <begin position="233"/>
        <end position="260"/>
    </location>
</feature>
<dbReference type="InterPro" id="IPR051906">
    <property type="entry name" value="TolC-like"/>
</dbReference>
<feature type="chain" id="PRO_5046360832" evidence="9">
    <location>
        <begin position="20"/>
        <end position="344"/>
    </location>
</feature>
<keyword evidence="8" id="KW-0175">Coiled coil</keyword>
<gene>
    <name evidence="10" type="ORF">ACFP81_05625</name>
</gene>
<comment type="similarity">
    <text evidence="2">Belongs to the outer membrane factor (OMF) (TC 1.B.17) family.</text>
</comment>
<evidence type="ECO:0000256" key="4">
    <source>
        <dbReference type="ARBA" id="ARBA00022452"/>
    </source>
</evidence>
<evidence type="ECO:0000256" key="3">
    <source>
        <dbReference type="ARBA" id="ARBA00022448"/>
    </source>
</evidence>
<organism evidence="10 11">
    <name type="scientific">Deinococcus lacus</name>
    <dbReference type="NCBI Taxonomy" id="392561"/>
    <lineage>
        <taxon>Bacteria</taxon>
        <taxon>Thermotogati</taxon>
        <taxon>Deinococcota</taxon>
        <taxon>Deinococci</taxon>
        <taxon>Deinococcales</taxon>
        <taxon>Deinococcaceae</taxon>
        <taxon>Deinococcus</taxon>
    </lineage>
</organism>
<evidence type="ECO:0000256" key="8">
    <source>
        <dbReference type="SAM" id="Coils"/>
    </source>
</evidence>
<keyword evidence="9" id="KW-0732">Signal</keyword>
<evidence type="ECO:0000313" key="11">
    <source>
        <dbReference type="Proteomes" id="UP001596297"/>
    </source>
</evidence>
<evidence type="ECO:0000256" key="2">
    <source>
        <dbReference type="ARBA" id="ARBA00007613"/>
    </source>
</evidence>
<sequence length="344" mass="36343">MKKTFLLVSLTCLSLGAAAAQGTLTLPGAVNRALQAGPDVTTARANLRQAEAELRAARADPSPLITSLTQAEQGLQMAQVNLSATKLNVAQEVITQYLGAYEASEGLRVSEARMGLDERQLQIARARLQAKTGTQLDVNRAETALNDSRQTVRDARAQEPILKSALLKTLGQGAGSVSLSVPSSPPRLSVPLTTLQSGLSQRSPLVVQAAQAVEMAQLQVKISDNDYTPARTLQDARTNLANAQRQLESAQRGAANQVRDAYRAAEDALSRVGIARQSLQNAQTALSQAETRLKAGTVAQVDVESARVQVQQARLGVSQAEGGVWRALAGLSVAAGRDVTGLVR</sequence>
<keyword evidence="11" id="KW-1185">Reference proteome</keyword>
<evidence type="ECO:0000313" key="10">
    <source>
        <dbReference type="EMBL" id="MFC6591543.1"/>
    </source>
</evidence>
<dbReference type="EMBL" id="JBHSWD010000001">
    <property type="protein sequence ID" value="MFC6591543.1"/>
    <property type="molecule type" value="Genomic_DNA"/>
</dbReference>
<evidence type="ECO:0000256" key="9">
    <source>
        <dbReference type="SAM" id="SignalP"/>
    </source>
</evidence>
<keyword evidence="3" id="KW-0813">Transport</keyword>
<evidence type="ECO:0000256" key="5">
    <source>
        <dbReference type="ARBA" id="ARBA00022692"/>
    </source>
</evidence>
<accession>A0ABW1YC44</accession>
<comment type="subcellular location">
    <subcellularLocation>
        <location evidence="1">Cell outer membrane</location>
    </subcellularLocation>
</comment>
<dbReference type="Gene3D" id="1.20.1600.10">
    <property type="entry name" value="Outer membrane efflux proteins (OEP)"/>
    <property type="match status" value="2"/>
</dbReference>
<dbReference type="PANTHER" id="PTHR30026:SF20">
    <property type="entry name" value="OUTER MEMBRANE PROTEIN TOLC"/>
    <property type="match status" value="1"/>
</dbReference>
<protein>
    <submittedName>
        <fullName evidence="10">TolC family protein</fullName>
    </submittedName>
</protein>
<evidence type="ECO:0000256" key="6">
    <source>
        <dbReference type="ARBA" id="ARBA00023136"/>
    </source>
</evidence>
<keyword evidence="6" id="KW-0472">Membrane</keyword>
<keyword evidence="5" id="KW-0812">Transmembrane</keyword>
<dbReference type="PANTHER" id="PTHR30026">
    <property type="entry name" value="OUTER MEMBRANE PROTEIN TOLC"/>
    <property type="match status" value="1"/>
</dbReference>
<keyword evidence="7" id="KW-0998">Cell outer membrane</keyword>